<evidence type="ECO:0000313" key="1">
    <source>
        <dbReference type="EMBL" id="JAH77337.1"/>
    </source>
</evidence>
<dbReference type="EMBL" id="GBXM01031240">
    <property type="protein sequence ID" value="JAH77337.1"/>
    <property type="molecule type" value="Transcribed_RNA"/>
</dbReference>
<proteinExistence type="predicted"/>
<name>A0A0E9VGZ8_ANGAN</name>
<sequence length="29" mass="3435">MTQFCFGFIYPMSKIFISQQRESSKGILF</sequence>
<accession>A0A0E9VGZ8</accession>
<organism evidence="1">
    <name type="scientific">Anguilla anguilla</name>
    <name type="common">European freshwater eel</name>
    <name type="synonym">Muraena anguilla</name>
    <dbReference type="NCBI Taxonomy" id="7936"/>
    <lineage>
        <taxon>Eukaryota</taxon>
        <taxon>Metazoa</taxon>
        <taxon>Chordata</taxon>
        <taxon>Craniata</taxon>
        <taxon>Vertebrata</taxon>
        <taxon>Euteleostomi</taxon>
        <taxon>Actinopterygii</taxon>
        <taxon>Neopterygii</taxon>
        <taxon>Teleostei</taxon>
        <taxon>Anguilliformes</taxon>
        <taxon>Anguillidae</taxon>
        <taxon>Anguilla</taxon>
    </lineage>
</organism>
<reference evidence="1" key="1">
    <citation type="submission" date="2014-11" db="EMBL/GenBank/DDBJ databases">
        <authorList>
            <person name="Amaro Gonzalez C."/>
        </authorList>
    </citation>
    <scope>NUCLEOTIDE SEQUENCE</scope>
</reference>
<dbReference type="AlphaFoldDB" id="A0A0E9VGZ8"/>
<protein>
    <submittedName>
        <fullName evidence="1">Uncharacterized protein</fullName>
    </submittedName>
</protein>
<reference evidence="1" key="2">
    <citation type="journal article" date="2015" name="Fish Shellfish Immunol.">
        <title>Early steps in the European eel (Anguilla anguilla)-Vibrio vulnificus interaction in the gills: Role of the RtxA13 toxin.</title>
        <authorList>
            <person name="Callol A."/>
            <person name="Pajuelo D."/>
            <person name="Ebbesson L."/>
            <person name="Teles M."/>
            <person name="MacKenzie S."/>
            <person name="Amaro C."/>
        </authorList>
    </citation>
    <scope>NUCLEOTIDE SEQUENCE</scope>
</reference>